<protein>
    <submittedName>
        <fullName evidence="3">ThioredoXin Domain Containing protein</fullName>
    </submittedName>
</protein>
<evidence type="ECO:0000313" key="4">
    <source>
        <dbReference type="Proteomes" id="UP001331761"/>
    </source>
</evidence>
<dbReference type="PROSITE" id="PS00194">
    <property type="entry name" value="THIOREDOXIN_1"/>
    <property type="match status" value="1"/>
</dbReference>
<feature type="compositionally biased region" description="Acidic residues" evidence="2">
    <location>
        <begin position="221"/>
        <end position="235"/>
    </location>
</feature>
<accession>A0AAN8EPU0</accession>
<dbReference type="InterPro" id="IPR036249">
    <property type="entry name" value="Thioredoxin-like_sf"/>
</dbReference>
<gene>
    <name evidence="3" type="ORF">GCK32_002527</name>
</gene>
<feature type="compositionally biased region" description="Basic and acidic residues" evidence="2">
    <location>
        <begin position="206"/>
        <end position="220"/>
    </location>
</feature>
<name>A0AAN8EPU0_TRICO</name>
<dbReference type="PANTHER" id="PTHR15337">
    <property type="entry name" value="ANTERIOR GRADIENT PROTEIN-RELATED"/>
    <property type="match status" value="1"/>
</dbReference>
<evidence type="ECO:0000256" key="2">
    <source>
        <dbReference type="SAM" id="MobiDB-lite"/>
    </source>
</evidence>
<dbReference type="InterPro" id="IPR017937">
    <property type="entry name" value="Thioredoxin_CS"/>
</dbReference>
<dbReference type="EMBL" id="WIXE01024159">
    <property type="protein sequence ID" value="KAK5965861.1"/>
    <property type="molecule type" value="Genomic_DNA"/>
</dbReference>
<dbReference type="SUPFAM" id="SSF52833">
    <property type="entry name" value="Thioredoxin-like"/>
    <property type="match status" value="1"/>
</dbReference>
<keyword evidence="1" id="KW-0732">Signal</keyword>
<dbReference type="Gene3D" id="3.40.30.10">
    <property type="entry name" value="Glutaredoxin"/>
    <property type="match status" value="1"/>
</dbReference>
<proteinExistence type="predicted"/>
<dbReference type="PANTHER" id="PTHR15337:SF11">
    <property type="entry name" value="THIOREDOXIN DOMAIN-CONTAINING PROTEIN"/>
    <property type="match status" value="1"/>
</dbReference>
<comment type="caution">
    <text evidence="3">The sequence shown here is derived from an EMBL/GenBank/DDBJ whole genome shotgun (WGS) entry which is preliminary data.</text>
</comment>
<organism evidence="3 4">
    <name type="scientific">Trichostrongylus colubriformis</name>
    <name type="common">Black scour worm</name>
    <dbReference type="NCBI Taxonomy" id="6319"/>
    <lineage>
        <taxon>Eukaryota</taxon>
        <taxon>Metazoa</taxon>
        <taxon>Ecdysozoa</taxon>
        <taxon>Nematoda</taxon>
        <taxon>Chromadorea</taxon>
        <taxon>Rhabditida</taxon>
        <taxon>Rhabditina</taxon>
        <taxon>Rhabditomorpha</taxon>
        <taxon>Strongyloidea</taxon>
        <taxon>Trichostrongylidae</taxon>
        <taxon>Trichostrongylus</taxon>
    </lineage>
</organism>
<keyword evidence="4" id="KW-1185">Reference proteome</keyword>
<feature type="compositionally biased region" description="Basic and acidic residues" evidence="2">
    <location>
        <begin position="236"/>
        <end position="374"/>
    </location>
</feature>
<dbReference type="Proteomes" id="UP001331761">
    <property type="component" value="Unassembled WGS sequence"/>
</dbReference>
<dbReference type="AlphaFoldDB" id="A0AAN8EPU0"/>
<sequence>MQLLGFRKLFEEIHKYHRRLGKFSIQRKGVASSSAITSDGSTMKLLLIIVATWVSVFGAKKTSKADLSNGFRTDIDWVHWDNAIGVAKDLNKPIFLLIHKTWCGACKGLQREFSNSPKMSDLIELSKKFVMVNTEDDDEPEDEKYAPDGGYIPRILFLDTDAEPLKTNNEAKYKNNKYFYPLVPQVVDGMKRALDEFEAKSGSNKDALKSDTSKDSKKKDEEDEKDEDEQDDSSEEKESISKDNEKEKKEEKKEKKDDKKEKKEDTKDKKDDKTEKKEDTKDKKDDKKEKKVEKDHKKEKKQVEKNEDKENKKTENKKDKQEKSEKKEDKSEKTKKEKKGDDSSEEENVKSKGKDGKKKAGDAKKDDKKKKTEL</sequence>
<dbReference type="InterPro" id="IPR051099">
    <property type="entry name" value="AGR/TXD"/>
</dbReference>
<evidence type="ECO:0000313" key="3">
    <source>
        <dbReference type="EMBL" id="KAK5965861.1"/>
    </source>
</evidence>
<dbReference type="Pfam" id="PF13899">
    <property type="entry name" value="Thioredoxin_7"/>
    <property type="match status" value="1"/>
</dbReference>
<feature type="region of interest" description="Disordered" evidence="2">
    <location>
        <begin position="199"/>
        <end position="374"/>
    </location>
</feature>
<dbReference type="GO" id="GO:0005783">
    <property type="term" value="C:endoplasmic reticulum"/>
    <property type="evidence" value="ECO:0007669"/>
    <property type="project" value="TreeGrafter"/>
</dbReference>
<reference evidence="3 4" key="1">
    <citation type="submission" date="2019-10" db="EMBL/GenBank/DDBJ databases">
        <title>Assembly and Annotation for the nematode Trichostrongylus colubriformis.</title>
        <authorList>
            <person name="Martin J."/>
        </authorList>
    </citation>
    <scope>NUCLEOTIDE SEQUENCE [LARGE SCALE GENOMIC DNA]</scope>
    <source>
        <strain evidence="3">G859</strain>
        <tissue evidence="3">Whole worm</tissue>
    </source>
</reference>
<evidence type="ECO:0000256" key="1">
    <source>
        <dbReference type="ARBA" id="ARBA00022729"/>
    </source>
</evidence>